<feature type="binding site" evidence="9">
    <location>
        <position position="57"/>
    </location>
    <ligand>
        <name>Zn(2+)</name>
        <dbReference type="ChEBI" id="CHEBI:29105"/>
    </ligand>
</feature>
<keyword evidence="6" id="KW-0238">DNA-binding</keyword>
<dbReference type="AlphaFoldDB" id="A0AAI8UPF7"/>
<dbReference type="InterPro" id="IPR012934">
    <property type="entry name" value="Znf_AD"/>
</dbReference>
<proteinExistence type="predicted"/>
<evidence type="ECO:0000256" key="8">
    <source>
        <dbReference type="PROSITE-ProRule" id="PRU00042"/>
    </source>
</evidence>
<protein>
    <recommendedName>
        <fullName evidence="14">Zinc finger protein</fullName>
    </recommendedName>
</protein>
<evidence type="ECO:0008006" key="14">
    <source>
        <dbReference type="Google" id="ProtNLM"/>
    </source>
</evidence>
<evidence type="ECO:0000259" key="10">
    <source>
        <dbReference type="PROSITE" id="PS50157"/>
    </source>
</evidence>
<dbReference type="Proteomes" id="UP001152759">
    <property type="component" value="Unassembled WGS sequence"/>
</dbReference>
<dbReference type="PANTHER" id="PTHR24404:SF114">
    <property type="entry name" value="KLUMPFUSS, ISOFORM B-RELATED"/>
    <property type="match status" value="1"/>
</dbReference>
<dbReference type="FunFam" id="3.30.160.60:FF:001498">
    <property type="entry name" value="Zinc finger protein 404"/>
    <property type="match status" value="1"/>
</dbReference>
<evidence type="ECO:0000313" key="12">
    <source>
        <dbReference type="EMBL" id="CAH0746873.1"/>
    </source>
</evidence>
<feature type="domain" description="C2H2-type" evidence="10">
    <location>
        <begin position="283"/>
        <end position="311"/>
    </location>
</feature>
<keyword evidence="3" id="KW-0677">Repeat</keyword>
<dbReference type="Pfam" id="PF07776">
    <property type="entry name" value="zf-AD"/>
    <property type="match status" value="1"/>
</dbReference>
<dbReference type="SUPFAM" id="SSF57667">
    <property type="entry name" value="beta-beta-alpha zinc fingers"/>
    <property type="match status" value="6"/>
</dbReference>
<feature type="binding site" evidence="9">
    <location>
        <position position="60"/>
    </location>
    <ligand>
        <name>Zn(2+)</name>
        <dbReference type="ChEBI" id="CHEBI:29105"/>
    </ligand>
</feature>
<evidence type="ECO:0000256" key="6">
    <source>
        <dbReference type="ARBA" id="ARBA00023125"/>
    </source>
</evidence>
<dbReference type="EMBL" id="CAKKNF020000004">
    <property type="protein sequence ID" value="CAH0746873.1"/>
    <property type="molecule type" value="Genomic_DNA"/>
</dbReference>
<dbReference type="Gene3D" id="3.30.160.60">
    <property type="entry name" value="Classic Zinc Finger"/>
    <property type="match status" value="9"/>
</dbReference>
<dbReference type="PROSITE" id="PS50157">
    <property type="entry name" value="ZINC_FINGER_C2H2_2"/>
    <property type="match status" value="10"/>
</dbReference>
<feature type="binding site" evidence="9">
    <location>
        <position position="12"/>
    </location>
    <ligand>
        <name>Zn(2+)</name>
        <dbReference type="ChEBI" id="CHEBI:29105"/>
    </ligand>
</feature>
<dbReference type="PROSITE" id="PS51915">
    <property type="entry name" value="ZAD"/>
    <property type="match status" value="1"/>
</dbReference>
<feature type="domain" description="C2H2-type" evidence="10">
    <location>
        <begin position="198"/>
        <end position="225"/>
    </location>
</feature>
<keyword evidence="7" id="KW-0539">Nucleus</keyword>
<feature type="domain" description="C2H2-type" evidence="10">
    <location>
        <begin position="320"/>
        <end position="347"/>
    </location>
</feature>
<gene>
    <name evidence="12" type="ORF">BEMITA_LOCUS39</name>
</gene>
<evidence type="ECO:0000259" key="11">
    <source>
        <dbReference type="PROSITE" id="PS51915"/>
    </source>
</evidence>
<dbReference type="GO" id="GO:0006357">
    <property type="term" value="P:regulation of transcription by RNA polymerase II"/>
    <property type="evidence" value="ECO:0007669"/>
    <property type="project" value="TreeGrafter"/>
</dbReference>
<keyword evidence="5 9" id="KW-0862">Zinc</keyword>
<name>A0AAI8UPF7_BEMTA</name>
<feature type="domain" description="C2H2-type" evidence="10">
    <location>
        <begin position="439"/>
        <end position="466"/>
    </location>
</feature>
<feature type="domain" description="C2H2-type" evidence="10">
    <location>
        <begin position="378"/>
        <end position="410"/>
    </location>
</feature>
<dbReference type="FunFam" id="3.30.160.60:FF:000358">
    <property type="entry name" value="zinc finger protein 24"/>
    <property type="match status" value="1"/>
</dbReference>
<keyword evidence="13" id="KW-1185">Reference proteome</keyword>
<accession>A0AAI8UPF7</accession>
<dbReference type="PANTHER" id="PTHR24404">
    <property type="entry name" value="ZINC FINGER PROTEIN"/>
    <property type="match status" value="1"/>
</dbReference>
<organism evidence="12 13">
    <name type="scientific">Bemisia tabaci</name>
    <name type="common">Sweetpotato whitefly</name>
    <name type="synonym">Aleurodes tabaci</name>
    <dbReference type="NCBI Taxonomy" id="7038"/>
    <lineage>
        <taxon>Eukaryota</taxon>
        <taxon>Metazoa</taxon>
        <taxon>Ecdysozoa</taxon>
        <taxon>Arthropoda</taxon>
        <taxon>Hexapoda</taxon>
        <taxon>Insecta</taxon>
        <taxon>Pterygota</taxon>
        <taxon>Neoptera</taxon>
        <taxon>Paraneoptera</taxon>
        <taxon>Hemiptera</taxon>
        <taxon>Sternorrhyncha</taxon>
        <taxon>Aleyrodoidea</taxon>
        <taxon>Aleyrodidae</taxon>
        <taxon>Aleyrodinae</taxon>
        <taxon>Bemisia</taxon>
    </lineage>
</organism>
<feature type="domain" description="C2H2-type" evidence="10">
    <location>
        <begin position="255"/>
        <end position="282"/>
    </location>
</feature>
<dbReference type="Pfam" id="PF00096">
    <property type="entry name" value="zf-C2H2"/>
    <property type="match status" value="5"/>
</dbReference>
<feature type="domain" description="C2H2-type" evidence="10">
    <location>
        <begin position="467"/>
        <end position="494"/>
    </location>
</feature>
<evidence type="ECO:0000313" key="13">
    <source>
        <dbReference type="Proteomes" id="UP001152759"/>
    </source>
</evidence>
<evidence type="ECO:0000256" key="7">
    <source>
        <dbReference type="ARBA" id="ARBA00023242"/>
    </source>
</evidence>
<dbReference type="Pfam" id="PF13912">
    <property type="entry name" value="zf-C2H2_6"/>
    <property type="match status" value="1"/>
</dbReference>
<evidence type="ECO:0000256" key="4">
    <source>
        <dbReference type="ARBA" id="ARBA00022771"/>
    </source>
</evidence>
<dbReference type="InterPro" id="IPR050589">
    <property type="entry name" value="Ikaros_C2H2-ZF"/>
</dbReference>
<dbReference type="GO" id="GO:0005694">
    <property type="term" value="C:chromosome"/>
    <property type="evidence" value="ECO:0007669"/>
    <property type="project" value="UniProtKB-ARBA"/>
</dbReference>
<feature type="domain" description="C2H2-type" evidence="10">
    <location>
        <begin position="226"/>
        <end position="253"/>
    </location>
</feature>
<dbReference type="SMART" id="SM00868">
    <property type="entry name" value="zf-AD"/>
    <property type="match status" value="1"/>
</dbReference>
<dbReference type="PROSITE" id="PS00028">
    <property type="entry name" value="ZINC_FINGER_C2H2_1"/>
    <property type="match status" value="9"/>
</dbReference>
<evidence type="ECO:0000256" key="2">
    <source>
        <dbReference type="ARBA" id="ARBA00022723"/>
    </source>
</evidence>
<dbReference type="FunFam" id="3.30.160.60:FF:001732">
    <property type="entry name" value="Zgc:162936"/>
    <property type="match status" value="1"/>
</dbReference>
<dbReference type="SMART" id="SM00355">
    <property type="entry name" value="ZnF_C2H2"/>
    <property type="match status" value="11"/>
</dbReference>
<dbReference type="InterPro" id="IPR036236">
    <property type="entry name" value="Znf_C2H2_sf"/>
</dbReference>
<evidence type="ECO:0000256" key="5">
    <source>
        <dbReference type="ARBA" id="ARBA00022833"/>
    </source>
</evidence>
<dbReference type="Gene3D" id="3.40.1800.20">
    <property type="match status" value="1"/>
</dbReference>
<evidence type="ECO:0000256" key="1">
    <source>
        <dbReference type="ARBA" id="ARBA00004123"/>
    </source>
</evidence>
<evidence type="ECO:0000256" key="9">
    <source>
        <dbReference type="PROSITE-ProRule" id="PRU01263"/>
    </source>
</evidence>
<feature type="binding site" evidence="9">
    <location>
        <position position="15"/>
    </location>
    <ligand>
        <name>Zn(2+)</name>
        <dbReference type="ChEBI" id="CHEBI:29105"/>
    </ligand>
</feature>
<dbReference type="SUPFAM" id="SSF57716">
    <property type="entry name" value="Glucocorticoid receptor-like (DNA-binding domain)"/>
    <property type="match status" value="1"/>
</dbReference>
<evidence type="ECO:0000256" key="3">
    <source>
        <dbReference type="ARBA" id="ARBA00022737"/>
    </source>
</evidence>
<sequence>MSATQPKLEDLCRFCAKFSDTAMPIFNADGNEEILGMIRRLVPFEIYSCDGLPQKSCETCLVHLKSFKQFLDACIQANEKLRNLSFLLSDEGCNSDEPSLTDSFGLGAAGESPKSVAIPAEEAHFKNEARSEESIKVHQNSRDETVHHDSDSQLHSALEAQPSAASLLCDICGKVFERANNLRVHKATHLEDALKKKHVCSTCGKRFFSRFQLTEHQNVHLGLKPHQCDLCDKKFHKRILLRQHKLIHLPESDLFECCKCGLKFNRKSNLKAHERTHSSTRSFACRVCSLTFGEMRSLLSHRRLEHMKKTEESVVVSMEHCCMICDTYFENADSLSQHMKTHKQKENKQAQCKICRQVVNTKALKYHEMSKHSNKRPFQCSYCSEESKEVGFMSFGLLKNHERLHTGQRPFKCDSCEKSFRSRKSLRQHKLKHSNLRNYECNFCTKRFKTKGTLKVHLKIHTGEKPYVCDLCGHSFIQKSDMMKHQRRHSNHNLDGKVELEPTTSYLLSKEHNPAVKTVDVAAVVLPEHVQKMLNLTNTSIFPGNFILADQHFTGHFPAESNVINSQQNEIKMNNSSEGRLVTSADGQDGPCIRENFNGNALSSLTAPSLMTDDSDIVITNLSLSLSGSLNSSSEAPS</sequence>
<dbReference type="GO" id="GO:0005634">
    <property type="term" value="C:nucleus"/>
    <property type="evidence" value="ECO:0007669"/>
    <property type="project" value="UniProtKB-SubCell"/>
</dbReference>
<feature type="domain" description="ZAD" evidence="11">
    <location>
        <begin position="10"/>
        <end position="84"/>
    </location>
</feature>
<dbReference type="GO" id="GO:0008270">
    <property type="term" value="F:zinc ion binding"/>
    <property type="evidence" value="ECO:0007669"/>
    <property type="project" value="UniProtKB-UniRule"/>
</dbReference>
<dbReference type="GO" id="GO:0000978">
    <property type="term" value="F:RNA polymerase II cis-regulatory region sequence-specific DNA binding"/>
    <property type="evidence" value="ECO:0007669"/>
    <property type="project" value="TreeGrafter"/>
</dbReference>
<dbReference type="GO" id="GO:0045893">
    <property type="term" value="P:positive regulation of DNA-templated transcription"/>
    <property type="evidence" value="ECO:0007669"/>
    <property type="project" value="UniProtKB-ARBA"/>
</dbReference>
<dbReference type="GO" id="GO:0003700">
    <property type="term" value="F:DNA-binding transcription factor activity"/>
    <property type="evidence" value="ECO:0007669"/>
    <property type="project" value="TreeGrafter"/>
</dbReference>
<reference evidence="12" key="1">
    <citation type="submission" date="2021-12" db="EMBL/GenBank/DDBJ databases">
        <authorList>
            <person name="King R."/>
        </authorList>
    </citation>
    <scope>NUCLEOTIDE SEQUENCE</scope>
</reference>
<keyword evidence="2 9" id="KW-0479">Metal-binding</keyword>
<comment type="subcellular location">
    <subcellularLocation>
        <location evidence="1">Nucleus</location>
    </subcellularLocation>
</comment>
<dbReference type="InterPro" id="IPR013087">
    <property type="entry name" value="Znf_C2H2_type"/>
</dbReference>
<feature type="domain" description="C2H2-type" evidence="10">
    <location>
        <begin position="411"/>
        <end position="438"/>
    </location>
</feature>
<comment type="caution">
    <text evidence="12">The sequence shown here is derived from an EMBL/GenBank/DDBJ whole genome shotgun (WGS) entry which is preliminary data.</text>
</comment>
<keyword evidence="4 8" id="KW-0863">Zinc-finger</keyword>
<feature type="domain" description="C2H2-type" evidence="10">
    <location>
        <begin position="167"/>
        <end position="194"/>
    </location>
</feature>